<evidence type="ECO:0000256" key="4">
    <source>
        <dbReference type="ARBA" id="ARBA00022960"/>
    </source>
</evidence>
<accession>A0ABS7BMH6</accession>
<evidence type="ECO:0000256" key="6">
    <source>
        <dbReference type="ARBA" id="ARBA00023316"/>
    </source>
</evidence>
<dbReference type="SUPFAM" id="SSF141523">
    <property type="entry name" value="L,D-transpeptidase catalytic domain-like"/>
    <property type="match status" value="1"/>
</dbReference>
<keyword evidence="5 7" id="KW-0573">Peptidoglycan synthesis</keyword>
<dbReference type="Pfam" id="PF03734">
    <property type="entry name" value="YkuD"/>
    <property type="match status" value="1"/>
</dbReference>
<name>A0ABS7BMH6_9SPHN</name>
<dbReference type="CDD" id="cd16913">
    <property type="entry name" value="YkuD_like"/>
    <property type="match status" value="1"/>
</dbReference>
<feature type="active site" description="Proton donor/acceptor" evidence="7">
    <location>
        <position position="152"/>
    </location>
</feature>
<keyword evidence="3" id="KW-0808">Transferase</keyword>
<dbReference type="PROSITE" id="PS52029">
    <property type="entry name" value="LD_TPASE"/>
    <property type="match status" value="1"/>
</dbReference>
<dbReference type="Proteomes" id="UP000759103">
    <property type="component" value="Unassembled WGS sequence"/>
</dbReference>
<evidence type="ECO:0000313" key="11">
    <source>
        <dbReference type="Proteomes" id="UP000759103"/>
    </source>
</evidence>
<evidence type="ECO:0000256" key="7">
    <source>
        <dbReference type="PROSITE-ProRule" id="PRU01373"/>
    </source>
</evidence>
<feature type="region of interest" description="Disordered" evidence="8">
    <location>
        <begin position="1"/>
        <end position="23"/>
    </location>
</feature>
<dbReference type="EMBL" id="JAHXZN010000002">
    <property type="protein sequence ID" value="MBW6530814.1"/>
    <property type="molecule type" value="Genomic_DNA"/>
</dbReference>
<evidence type="ECO:0000256" key="2">
    <source>
        <dbReference type="ARBA" id="ARBA00005992"/>
    </source>
</evidence>
<dbReference type="InterPro" id="IPR050979">
    <property type="entry name" value="LD-transpeptidase"/>
</dbReference>
<evidence type="ECO:0000256" key="8">
    <source>
        <dbReference type="SAM" id="MobiDB-lite"/>
    </source>
</evidence>
<feature type="active site" description="Nucleophile" evidence="7">
    <location>
        <position position="165"/>
    </location>
</feature>
<keyword evidence="11" id="KW-1185">Reference proteome</keyword>
<comment type="pathway">
    <text evidence="1 7">Cell wall biogenesis; peptidoglycan biosynthesis.</text>
</comment>
<evidence type="ECO:0000313" key="10">
    <source>
        <dbReference type="EMBL" id="MBW6530814.1"/>
    </source>
</evidence>
<dbReference type="InterPro" id="IPR005490">
    <property type="entry name" value="LD_TPept_cat_dom"/>
</dbReference>
<evidence type="ECO:0000256" key="5">
    <source>
        <dbReference type="ARBA" id="ARBA00022984"/>
    </source>
</evidence>
<dbReference type="PANTHER" id="PTHR30582:SF2">
    <property type="entry name" value="L,D-TRANSPEPTIDASE YCIB-RELATED"/>
    <property type="match status" value="1"/>
</dbReference>
<evidence type="ECO:0000259" key="9">
    <source>
        <dbReference type="PROSITE" id="PS52029"/>
    </source>
</evidence>
<proteinExistence type="inferred from homology"/>
<gene>
    <name evidence="10" type="ORF">KZ820_08710</name>
</gene>
<dbReference type="InterPro" id="IPR038063">
    <property type="entry name" value="Transpep_catalytic_dom"/>
</dbReference>
<sequence length="190" mass="20411">MAWWSRPATSPLPSPSASPAVPATTIGSYGTRVSYPAGREPSLSAPDGTPLLVHSLLRVDRPMHFGDYVWNESGVPAGGDTRIRVDLSRQLMSVFRGGHEIGTAVILYGTDHKPTPTGTFPILARARLHQSTLYDAEMPYMLRLTDDGVAIHASAVRRGYATHGCVGIPEDFARRVFAASARGDLVTITA</sequence>
<keyword evidence="6 7" id="KW-0961">Cell wall biogenesis/degradation</keyword>
<dbReference type="PANTHER" id="PTHR30582">
    <property type="entry name" value="L,D-TRANSPEPTIDASE"/>
    <property type="match status" value="1"/>
</dbReference>
<dbReference type="Gene3D" id="2.40.440.10">
    <property type="entry name" value="L,D-transpeptidase catalytic domain-like"/>
    <property type="match status" value="1"/>
</dbReference>
<organism evidence="10 11">
    <name type="scientific">Sphingomonas citri</name>
    <dbReference type="NCBI Taxonomy" id="2862499"/>
    <lineage>
        <taxon>Bacteria</taxon>
        <taxon>Pseudomonadati</taxon>
        <taxon>Pseudomonadota</taxon>
        <taxon>Alphaproteobacteria</taxon>
        <taxon>Sphingomonadales</taxon>
        <taxon>Sphingomonadaceae</taxon>
        <taxon>Sphingomonas</taxon>
    </lineage>
</organism>
<comment type="caution">
    <text evidence="10">The sequence shown here is derived from an EMBL/GenBank/DDBJ whole genome shotgun (WGS) entry which is preliminary data.</text>
</comment>
<reference evidence="10 11" key="1">
    <citation type="submission" date="2021-07" db="EMBL/GenBank/DDBJ databases">
        <title>Sphingomonas sp.</title>
        <authorList>
            <person name="Feng G."/>
            <person name="Li J."/>
            <person name="Pan M."/>
        </authorList>
    </citation>
    <scope>NUCLEOTIDE SEQUENCE [LARGE SCALE GENOMIC DNA]</scope>
    <source>
        <strain evidence="10 11">RRHST34</strain>
    </source>
</reference>
<evidence type="ECO:0000256" key="3">
    <source>
        <dbReference type="ARBA" id="ARBA00022679"/>
    </source>
</evidence>
<comment type="similarity">
    <text evidence="2">Belongs to the YkuD family.</text>
</comment>
<feature type="domain" description="L,D-TPase catalytic" evidence="9">
    <location>
        <begin position="81"/>
        <end position="189"/>
    </location>
</feature>
<keyword evidence="4 7" id="KW-0133">Cell shape</keyword>
<evidence type="ECO:0000256" key="1">
    <source>
        <dbReference type="ARBA" id="ARBA00004752"/>
    </source>
</evidence>
<protein>
    <submittedName>
        <fullName evidence="10">L,D-transpeptidase family protein</fullName>
    </submittedName>
</protein>